<keyword evidence="3" id="KW-1185">Reference proteome</keyword>
<gene>
    <name evidence="2" type="ORF">LY79DRAFT_675430</name>
</gene>
<evidence type="ECO:0000313" key="3">
    <source>
        <dbReference type="Proteomes" id="UP001230504"/>
    </source>
</evidence>
<dbReference type="AlphaFoldDB" id="A0AAD8UWT3"/>
<accession>A0AAD8UWT3</accession>
<proteinExistence type="predicted"/>
<reference evidence="2" key="1">
    <citation type="submission" date="2021-06" db="EMBL/GenBank/DDBJ databases">
        <title>Comparative genomics, transcriptomics and evolutionary studies reveal genomic signatures of adaptation to plant cell wall in hemibiotrophic fungi.</title>
        <authorList>
            <consortium name="DOE Joint Genome Institute"/>
            <person name="Baroncelli R."/>
            <person name="Diaz J.F."/>
            <person name="Benocci T."/>
            <person name="Peng M."/>
            <person name="Battaglia E."/>
            <person name="Haridas S."/>
            <person name="Andreopoulos W."/>
            <person name="Labutti K."/>
            <person name="Pangilinan J."/>
            <person name="Floch G.L."/>
            <person name="Makela M.R."/>
            <person name="Henrissat B."/>
            <person name="Grigoriev I.V."/>
            <person name="Crouch J.A."/>
            <person name="De Vries R.P."/>
            <person name="Sukno S.A."/>
            <person name="Thon M.R."/>
        </authorList>
    </citation>
    <scope>NUCLEOTIDE SEQUENCE</scope>
    <source>
        <strain evidence="2">CBS 125086</strain>
    </source>
</reference>
<comment type="caution">
    <text evidence="2">The sequence shown here is derived from an EMBL/GenBank/DDBJ whole genome shotgun (WGS) entry which is preliminary data.</text>
</comment>
<protein>
    <submittedName>
        <fullName evidence="2">Uncharacterized protein</fullName>
    </submittedName>
</protein>
<evidence type="ECO:0000313" key="2">
    <source>
        <dbReference type="EMBL" id="KAK1561603.1"/>
    </source>
</evidence>
<evidence type="ECO:0000256" key="1">
    <source>
        <dbReference type="SAM" id="MobiDB-lite"/>
    </source>
</evidence>
<dbReference type="GeneID" id="85448679"/>
<organism evidence="2 3">
    <name type="scientific">Colletotrichum navitas</name>
    <dbReference type="NCBI Taxonomy" id="681940"/>
    <lineage>
        <taxon>Eukaryota</taxon>
        <taxon>Fungi</taxon>
        <taxon>Dikarya</taxon>
        <taxon>Ascomycota</taxon>
        <taxon>Pezizomycotina</taxon>
        <taxon>Sordariomycetes</taxon>
        <taxon>Hypocreomycetidae</taxon>
        <taxon>Glomerellales</taxon>
        <taxon>Glomerellaceae</taxon>
        <taxon>Colletotrichum</taxon>
        <taxon>Colletotrichum graminicola species complex</taxon>
    </lineage>
</organism>
<dbReference type="RefSeq" id="XP_060406756.1">
    <property type="nucleotide sequence ID" value="XM_060564439.1"/>
</dbReference>
<feature type="compositionally biased region" description="Polar residues" evidence="1">
    <location>
        <begin position="172"/>
        <end position="181"/>
    </location>
</feature>
<dbReference type="EMBL" id="JAHLJV010000269">
    <property type="protein sequence ID" value="KAK1561603.1"/>
    <property type="molecule type" value="Genomic_DNA"/>
</dbReference>
<dbReference type="Proteomes" id="UP001230504">
    <property type="component" value="Unassembled WGS sequence"/>
</dbReference>
<name>A0AAD8UWT3_9PEZI</name>
<feature type="region of interest" description="Disordered" evidence="1">
    <location>
        <begin position="146"/>
        <end position="181"/>
    </location>
</feature>
<sequence length="181" mass="19164">MNFKKQECYGTLGWPVVPKPFLGGDEFEESCFAAASDPAVINACGISPGVRIGVSPGARWDFNDERGGISVIPSTVESSWLARQSPRRAECHYVGAQGLLAKQPGDISRSVRARARGSLCKSPSVVTPKVAVYSASILSLDPCGGREASRYSDPPDAGFCATNATERRDHGSSTGRVVSSK</sequence>